<dbReference type="InterPro" id="IPR041522">
    <property type="entry name" value="CdaR_GGDEF"/>
</dbReference>
<feature type="domain" description="Putative sugar diacid recognition" evidence="2">
    <location>
        <begin position="2"/>
        <end position="134"/>
    </location>
</feature>
<dbReference type="Proteomes" id="UP001168694">
    <property type="component" value="Unassembled WGS sequence"/>
</dbReference>
<dbReference type="RefSeq" id="WP_290398032.1">
    <property type="nucleotide sequence ID" value="NZ_JAUHLN010000001.1"/>
</dbReference>
<dbReference type="Pfam" id="PF13556">
    <property type="entry name" value="HTH_30"/>
    <property type="match status" value="1"/>
</dbReference>
<proteinExistence type="inferred from homology"/>
<dbReference type="InterPro" id="IPR042070">
    <property type="entry name" value="PucR_C-HTH_sf"/>
</dbReference>
<protein>
    <submittedName>
        <fullName evidence="5">Sugar diacid recognition domain-containing protein</fullName>
    </submittedName>
</protein>
<feature type="domain" description="CdaR GGDEF-like" evidence="4">
    <location>
        <begin position="143"/>
        <end position="257"/>
    </location>
</feature>
<dbReference type="SUPFAM" id="SSF46689">
    <property type="entry name" value="Homeodomain-like"/>
    <property type="match status" value="1"/>
</dbReference>
<dbReference type="Pfam" id="PF17853">
    <property type="entry name" value="GGDEF_2"/>
    <property type="match status" value="1"/>
</dbReference>
<dbReference type="InterPro" id="IPR025736">
    <property type="entry name" value="PucR_C-HTH_dom"/>
</dbReference>
<dbReference type="PANTHER" id="PTHR33744">
    <property type="entry name" value="CARBOHYDRATE DIACID REGULATOR"/>
    <property type="match status" value="1"/>
</dbReference>
<dbReference type="InterPro" id="IPR008599">
    <property type="entry name" value="Diacid_rec"/>
</dbReference>
<name>A0ABT8E1T6_9BACL</name>
<dbReference type="EMBL" id="JAUHLN010000001">
    <property type="protein sequence ID" value="MDN4071879.1"/>
    <property type="molecule type" value="Genomic_DNA"/>
</dbReference>
<evidence type="ECO:0000313" key="6">
    <source>
        <dbReference type="Proteomes" id="UP001168694"/>
    </source>
</evidence>
<dbReference type="Gene3D" id="1.10.10.2840">
    <property type="entry name" value="PucR C-terminal helix-turn-helix domain"/>
    <property type="match status" value="1"/>
</dbReference>
<comment type="caution">
    <text evidence="5">The sequence shown here is derived from an EMBL/GenBank/DDBJ whole genome shotgun (WGS) entry which is preliminary data.</text>
</comment>
<dbReference type="InterPro" id="IPR051448">
    <property type="entry name" value="CdaR-like_regulators"/>
</dbReference>
<evidence type="ECO:0000256" key="1">
    <source>
        <dbReference type="ARBA" id="ARBA00006754"/>
    </source>
</evidence>
<accession>A0ABT8E1T6</accession>
<dbReference type="Pfam" id="PF05651">
    <property type="entry name" value="Diacid_rec"/>
    <property type="match status" value="1"/>
</dbReference>
<sequence length="368" mass="42069">MLTTEIAEMIVKETSARLNRNVNIMSSKGIIIASCDPSRLYHMHEGALEVLQTKQPFTIPTDHEGKWKGAQSGINLPIIFDEKIVGVIGITGDPEEMRDFGGLVKMTTELLIKQAYMATQAEWQQRTKEMIIENLLKEDPAMEHIERRLNLLHIKLAPPYHTLVIQLEDRSLSDTIILQQLEKAAGAAGCLIGFVNTNRLCIALSGMKDEIVHKRIEAIYQVLKFLKLTFRLAFSTLYADLQMFHRSYEDCSLALEISNSNQEVVSFAELEAKALIYQTETAAGTRLLQRVLHRSLRPFIETLQVFFEHHLNMQKTADCLHIHRNTLIYRLNKIKEQTGYDPRSFRDALTLQMAIWLLEKKEKGAHIS</sequence>
<dbReference type="PANTHER" id="PTHR33744:SF15">
    <property type="entry name" value="CARBOHYDRATE DIACID REGULATOR"/>
    <property type="match status" value="1"/>
</dbReference>
<evidence type="ECO:0000259" key="3">
    <source>
        <dbReference type="Pfam" id="PF13556"/>
    </source>
</evidence>
<gene>
    <name evidence="5" type="ORF">QYF49_02395</name>
</gene>
<evidence type="ECO:0000259" key="2">
    <source>
        <dbReference type="Pfam" id="PF05651"/>
    </source>
</evidence>
<reference evidence="5" key="1">
    <citation type="submission" date="2023-06" db="EMBL/GenBank/DDBJ databases">
        <title>Draft Genome Sequences of Representative Paenibacillus Polymyxa, Bacillus cereus, Fictibacillus sp., and Brevibacillus agri Strains Isolated from Amazonian Dark Earth.</title>
        <authorList>
            <person name="Pellegrinetti T.A."/>
            <person name="Cunha I.C.M."/>
            <person name="Chaves M.G."/>
            <person name="Freitas A.S."/>
            <person name="Silva A.V.R."/>
            <person name="Tsai S.M."/>
            <person name="Mendes L.W."/>
        </authorList>
    </citation>
    <scope>NUCLEOTIDE SEQUENCE</scope>
    <source>
        <strain evidence="5">CENA-BCM004</strain>
    </source>
</reference>
<evidence type="ECO:0000313" key="5">
    <source>
        <dbReference type="EMBL" id="MDN4071879.1"/>
    </source>
</evidence>
<evidence type="ECO:0000259" key="4">
    <source>
        <dbReference type="Pfam" id="PF17853"/>
    </source>
</evidence>
<feature type="domain" description="PucR C-terminal helix-turn-helix" evidence="3">
    <location>
        <begin position="300"/>
        <end position="355"/>
    </location>
</feature>
<comment type="similarity">
    <text evidence="1">Belongs to the CdaR family.</text>
</comment>
<organism evidence="5 6">
    <name type="scientific">Fictibacillus terranigra</name>
    <dbReference type="NCBI Taxonomy" id="3058424"/>
    <lineage>
        <taxon>Bacteria</taxon>
        <taxon>Bacillati</taxon>
        <taxon>Bacillota</taxon>
        <taxon>Bacilli</taxon>
        <taxon>Bacillales</taxon>
        <taxon>Fictibacillaceae</taxon>
        <taxon>Fictibacillus</taxon>
    </lineage>
</organism>
<keyword evidence="6" id="KW-1185">Reference proteome</keyword>
<dbReference type="InterPro" id="IPR009057">
    <property type="entry name" value="Homeodomain-like_sf"/>
</dbReference>